<evidence type="ECO:0000256" key="3">
    <source>
        <dbReference type="ARBA" id="ARBA00023709"/>
    </source>
</evidence>
<keyword evidence="2 5" id="KW-0456">Lyase</keyword>
<comment type="caution">
    <text evidence="5">The sequence shown here is derived from an EMBL/GenBank/DDBJ whole genome shotgun (WGS) entry which is preliminary data.</text>
</comment>
<dbReference type="GO" id="GO:0016829">
    <property type="term" value="F:lyase activity"/>
    <property type="evidence" value="ECO:0007669"/>
    <property type="project" value="UniProtKB-KW"/>
</dbReference>
<name>A0ABU1UDT0_9MICC</name>
<comment type="similarity">
    <text evidence="1">Belongs to the enoyl-CoA hydratase/isomerase family.</text>
</comment>
<dbReference type="Gene3D" id="1.10.12.10">
    <property type="entry name" value="Lyase 2-enoyl-coa Hydratase, Chain A, domain 2"/>
    <property type="match status" value="1"/>
</dbReference>
<dbReference type="InterPro" id="IPR001753">
    <property type="entry name" value="Enoyl-CoA_hydra/iso"/>
</dbReference>
<evidence type="ECO:0000256" key="2">
    <source>
        <dbReference type="ARBA" id="ARBA00023239"/>
    </source>
</evidence>
<dbReference type="Pfam" id="PF00378">
    <property type="entry name" value="ECH_1"/>
    <property type="match status" value="1"/>
</dbReference>
<dbReference type="PANTHER" id="PTHR11941">
    <property type="entry name" value="ENOYL-COA HYDRATASE-RELATED"/>
    <property type="match status" value="1"/>
</dbReference>
<dbReference type="PANTHER" id="PTHR11941:SF54">
    <property type="entry name" value="ENOYL-COA HYDRATASE, MITOCHONDRIAL"/>
    <property type="match status" value="1"/>
</dbReference>
<protein>
    <submittedName>
        <fullName evidence="5">E-phenylitaconyl-CoA hydratase</fullName>
        <ecNumber evidence="5">4.2.1.-</ecNumber>
    </submittedName>
</protein>
<dbReference type="SUPFAM" id="SSF52096">
    <property type="entry name" value="ClpP/crotonase"/>
    <property type="match status" value="1"/>
</dbReference>
<evidence type="ECO:0000313" key="5">
    <source>
        <dbReference type="EMBL" id="MDR7083344.1"/>
    </source>
</evidence>
<dbReference type="EMBL" id="JAVDVQ010000010">
    <property type="protein sequence ID" value="MDR7083344.1"/>
    <property type="molecule type" value="Genomic_DNA"/>
</dbReference>
<dbReference type="InterPro" id="IPR029045">
    <property type="entry name" value="ClpP/crotonase-like_dom_sf"/>
</dbReference>
<comment type="catalytic activity">
    <reaction evidence="3">
        <text>a (3S)-3-hydroxyacyl-CoA = a (2E)-enoyl-CoA + H2O</text>
        <dbReference type="Rhea" id="RHEA:16105"/>
        <dbReference type="ChEBI" id="CHEBI:15377"/>
        <dbReference type="ChEBI" id="CHEBI:57318"/>
        <dbReference type="ChEBI" id="CHEBI:58856"/>
        <dbReference type="EC" id="4.2.1.17"/>
    </reaction>
</comment>
<proteinExistence type="inferred from homology"/>
<evidence type="ECO:0000313" key="6">
    <source>
        <dbReference type="Proteomes" id="UP001252243"/>
    </source>
</evidence>
<keyword evidence="6" id="KW-1185">Reference proteome</keyword>
<dbReference type="RefSeq" id="WP_310057883.1">
    <property type="nucleotide sequence ID" value="NZ_JAVDVQ010000010.1"/>
</dbReference>
<accession>A0ABU1UDT0</accession>
<dbReference type="Gene3D" id="3.90.226.10">
    <property type="entry name" value="2-enoyl-CoA Hydratase, Chain A, domain 1"/>
    <property type="match status" value="1"/>
</dbReference>
<organism evidence="5 6">
    <name type="scientific">Arthrobacter ginsengisoli</name>
    <dbReference type="NCBI Taxonomy" id="1356565"/>
    <lineage>
        <taxon>Bacteria</taxon>
        <taxon>Bacillati</taxon>
        <taxon>Actinomycetota</taxon>
        <taxon>Actinomycetes</taxon>
        <taxon>Micrococcales</taxon>
        <taxon>Micrococcaceae</taxon>
        <taxon>Arthrobacter</taxon>
    </lineage>
</organism>
<evidence type="ECO:0000256" key="4">
    <source>
        <dbReference type="ARBA" id="ARBA00023717"/>
    </source>
</evidence>
<comment type="catalytic activity">
    <reaction evidence="4">
        <text>a 4-saturated-(3S)-3-hydroxyacyl-CoA = a (3E)-enoyl-CoA + H2O</text>
        <dbReference type="Rhea" id="RHEA:20724"/>
        <dbReference type="ChEBI" id="CHEBI:15377"/>
        <dbReference type="ChEBI" id="CHEBI:58521"/>
        <dbReference type="ChEBI" id="CHEBI:137480"/>
        <dbReference type="EC" id="4.2.1.17"/>
    </reaction>
</comment>
<dbReference type="InterPro" id="IPR014748">
    <property type="entry name" value="Enoyl-CoA_hydra_C"/>
</dbReference>
<evidence type="ECO:0000256" key="1">
    <source>
        <dbReference type="ARBA" id="ARBA00005254"/>
    </source>
</evidence>
<sequence>MTIRFEKDAQVARVTIDRPEAMNAIDSQTRAELRQVYAEIASDTEIRVALLTGAGEKAFCAGADLKKTMPTGDNMACEEFGGRSDHLLAGFPVEKPVVCAINGYALGGGLELALMCDIRVASSTATFGLPEVRRGTIPGSSGTQMLPRIVGRAHALRLILTGDRIDAEEAFRIGLVGEVIEPGALQSRANEIAHRIAHNAPLAVVAAKKLVMQSLEMPLASGMALERYAFGLLRDSEDRIEGRTAFAEKREPHYQGR</sequence>
<dbReference type="CDD" id="cd06558">
    <property type="entry name" value="crotonase-like"/>
    <property type="match status" value="1"/>
</dbReference>
<dbReference type="Proteomes" id="UP001252243">
    <property type="component" value="Unassembled WGS sequence"/>
</dbReference>
<dbReference type="EC" id="4.2.1.-" evidence="5"/>
<gene>
    <name evidence="5" type="ORF">J2X01_002638</name>
</gene>
<reference evidence="5 6" key="1">
    <citation type="submission" date="2023-07" db="EMBL/GenBank/DDBJ databases">
        <title>Sorghum-associated microbial communities from plants grown in Nebraska, USA.</title>
        <authorList>
            <person name="Schachtman D."/>
        </authorList>
    </citation>
    <scope>NUCLEOTIDE SEQUENCE [LARGE SCALE GENOMIC DNA]</scope>
    <source>
        <strain evidence="5 6">BE167</strain>
    </source>
</reference>